<reference evidence="1" key="1">
    <citation type="journal article" date="2023" name="IScience">
        <title>Live-bearing cockroach genome reveals convergent evolutionary mechanisms linked to viviparity in insects and beyond.</title>
        <authorList>
            <person name="Fouks B."/>
            <person name="Harrison M.C."/>
            <person name="Mikhailova A.A."/>
            <person name="Marchal E."/>
            <person name="English S."/>
            <person name="Carruthers M."/>
            <person name="Jennings E.C."/>
            <person name="Chiamaka E.L."/>
            <person name="Frigard R.A."/>
            <person name="Pippel M."/>
            <person name="Attardo G.M."/>
            <person name="Benoit J.B."/>
            <person name="Bornberg-Bauer E."/>
            <person name="Tobe S.S."/>
        </authorList>
    </citation>
    <scope>NUCLEOTIDE SEQUENCE</scope>
    <source>
        <strain evidence="1">Stay&amp;Tobe</strain>
    </source>
</reference>
<proteinExistence type="predicted"/>
<feature type="non-terminal residue" evidence="1">
    <location>
        <position position="1"/>
    </location>
</feature>
<protein>
    <submittedName>
        <fullName evidence="1">Uncharacterized protein</fullName>
    </submittedName>
</protein>
<sequence length="80" mass="9225">VMVWCSYRAYVVNRSYFRKVLTVPHNSPNSEVVFSLEQNNTKRPHVVNSAFITEDSAENRLSSDLKSRLISGQIVNFIHQ</sequence>
<name>A0AAD8A6G6_DIPPU</name>
<keyword evidence="2" id="KW-1185">Reference proteome</keyword>
<accession>A0AAD8A6G6</accession>
<feature type="non-terminal residue" evidence="1">
    <location>
        <position position="80"/>
    </location>
</feature>
<comment type="caution">
    <text evidence="1">The sequence shown here is derived from an EMBL/GenBank/DDBJ whole genome shotgun (WGS) entry which is preliminary data.</text>
</comment>
<dbReference type="Proteomes" id="UP001233999">
    <property type="component" value="Unassembled WGS sequence"/>
</dbReference>
<dbReference type="AlphaFoldDB" id="A0AAD8A6G6"/>
<reference evidence="1" key="2">
    <citation type="submission" date="2023-05" db="EMBL/GenBank/DDBJ databases">
        <authorList>
            <person name="Fouks B."/>
        </authorList>
    </citation>
    <scope>NUCLEOTIDE SEQUENCE</scope>
    <source>
        <strain evidence="1">Stay&amp;Tobe</strain>
        <tissue evidence="1">Testes</tissue>
    </source>
</reference>
<organism evidence="1 2">
    <name type="scientific">Diploptera punctata</name>
    <name type="common">Pacific beetle cockroach</name>
    <dbReference type="NCBI Taxonomy" id="6984"/>
    <lineage>
        <taxon>Eukaryota</taxon>
        <taxon>Metazoa</taxon>
        <taxon>Ecdysozoa</taxon>
        <taxon>Arthropoda</taxon>
        <taxon>Hexapoda</taxon>
        <taxon>Insecta</taxon>
        <taxon>Pterygota</taxon>
        <taxon>Neoptera</taxon>
        <taxon>Polyneoptera</taxon>
        <taxon>Dictyoptera</taxon>
        <taxon>Blattodea</taxon>
        <taxon>Blaberoidea</taxon>
        <taxon>Blaberidae</taxon>
        <taxon>Diplopterinae</taxon>
        <taxon>Diploptera</taxon>
    </lineage>
</organism>
<gene>
    <name evidence="1" type="ORF">L9F63_015114</name>
</gene>
<evidence type="ECO:0000313" key="2">
    <source>
        <dbReference type="Proteomes" id="UP001233999"/>
    </source>
</evidence>
<dbReference type="EMBL" id="JASPKZ010003446">
    <property type="protein sequence ID" value="KAJ9593344.1"/>
    <property type="molecule type" value="Genomic_DNA"/>
</dbReference>
<evidence type="ECO:0000313" key="1">
    <source>
        <dbReference type="EMBL" id="KAJ9593344.1"/>
    </source>
</evidence>